<proteinExistence type="predicted"/>
<keyword evidence="2" id="KW-0732">Signal</keyword>
<dbReference type="Gene3D" id="1.20.120.290">
    <property type="entry name" value="Oxygen-evolving enhancer protein 3 (PsbQ), four-helix up-down bundle"/>
    <property type="match status" value="1"/>
</dbReference>
<feature type="signal peptide" evidence="2">
    <location>
        <begin position="1"/>
        <end position="15"/>
    </location>
</feature>
<dbReference type="Proteomes" id="UP001230188">
    <property type="component" value="Unassembled WGS sequence"/>
</dbReference>
<gene>
    <name evidence="3" type="ORF">CTAYLR_006872</name>
</gene>
<dbReference type="InterPro" id="IPR023222">
    <property type="entry name" value="PsbQ-like_dom_sf"/>
</dbReference>
<name>A0AAD7U608_9STRA</name>
<dbReference type="SUPFAM" id="SSF101112">
    <property type="entry name" value="Oxygen-evolving enhancer protein 3"/>
    <property type="match status" value="1"/>
</dbReference>
<evidence type="ECO:0000313" key="4">
    <source>
        <dbReference type="Proteomes" id="UP001230188"/>
    </source>
</evidence>
<comment type="caution">
    <text evidence="3">The sequence shown here is derived from an EMBL/GenBank/DDBJ whole genome shotgun (WGS) entry which is preliminary data.</text>
</comment>
<reference evidence="3" key="1">
    <citation type="submission" date="2023-01" db="EMBL/GenBank/DDBJ databases">
        <title>Metagenome sequencing of chrysophaentin producing Chrysophaeum taylorii.</title>
        <authorList>
            <person name="Davison J."/>
            <person name="Bewley C."/>
        </authorList>
    </citation>
    <scope>NUCLEOTIDE SEQUENCE</scope>
    <source>
        <strain evidence="3">NIES-1699</strain>
    </source>
</reference>
<keyword evidence="1" id="KW-0793">Thylakoid</keyword>
<evidence type="ECO:0000256" key="1">
    <source>
        <dbReference type="ARBA" id="ARBA00023078"/>
    </source>
</evidence>
<evidence type="ECO:0000313" key="3">
    <source>
        <dbReference type="EMBL" id="KAJ8598465.1"/>
    </source>
</evidence>
<dbReference type="AlphaFoldDB" id="A0AAD7U608"/>
<organism evidence="3 4">
    <name type="scientific">Chrysophaeum taylorii</name>
    <dbReference type="NCBI Taxonomy" id="2483200"/>
    <lineage>
        <taxon>Eukaryota</taxon>
        <taxon>Sar</taxon>
        <taxon>Stramenopiles</taxon>
        <taxon>Ochrophyta</taxon>
        <taxon>Pelagophyceae</taxon>
        <taxon>Pelagomonadales</taxon>
        <taxon>Pelagomonadaceae</taxon>
        <taxon>Chrysophaeum</taxon>
    </lineage>
</organism>
<evidence type="ECO:0000256" key="2">
    <source>
        <dbReference type="SAM" id="SignalP"/>
    </source>
</evidence>
<accession>A0AAD7U608</accession>
<keyword evidence="4" id="KW-1185">Reference proteome</keyword>
<dbReference type="EMBL" id="JAQMWT010000673">
    <property type="protein sequence ID" value="KAJ8598465.1"/>
    <property type="molecule type" value="Genomic_DNA"/>
</dbReference>
<feature type="chain" id="PRO_5042171122" evidence="2">
    <location>
        <begin position="16"/>
        <end position="154"/>
    </location>
</feature>
<protein>
    <submittedName>
        <fullName evidence="3">Uncharacterized protein</fullName>
    </submittedName>
</protein>
<sequence length="154" mass="16571">MLLLFVALVANRAAALVVMSAGPVSRRKAIGAAISWSTSVAGSAARAASGDDGSLPDGPLQGDDDIDAKEWEAVGLFLRKLYDEGDDMIFLARNLDSGKKGQAKNLADAFRTSVKKADRPSRDHDRTAFLAAYDDTARFMDTFLELLHDVPDEL</sequence>